<gene>
    <name evidence="1" type="ORF">BpHYR1_035439</name>
</gene>
<evidence type="ECO:0000313" key="1">
    <source>
        <dbReference type="EMBL" id="RMZ95502.1"/>
    </source>
</evidence>
<evidence type="ECO:0000313" key="2">
    <source>
        <dbReference type="Proteomes" id="UP000276133"/>
    </source>
</evidence>
<keyword evidence="2" id="KW-1185">Reference proteome</keyword>
<name>A0A3M7P8Y0_BRAPC</name>
<dbReference type="Proteomes" id="UP000276133">
    <property type="component" value="Unassembled WGS sequence"/>
</dbReference>
<sequence>MHKSANYVRINCKAILQTSAKKYHNIKTFSIIYLNLIDSLFFKNYISEQFLFNLKFTVPTVGETIVASPFFHPQNNYFMNIVKFLNDQNMSIILAAKFSGVLNLLLSEMDSFSKVDHRTEFCTRKTKKT</sequence>
<dbReference type="EMBL" id="REGN01012391">
    <property type="protein sequence ID" value="RMZ95502.1"/>
    <property type="molecule type" value="Genomic_DNA"/>
</dbReference>
<comment type="caution">
    <text evidence="1">The sequence shown here is derived from an EMBL/GenBank/DDBJ whole genome shotgun (WGS) entry which is preliminary data.</text>
</comment>
<protein>
    <submittedName>
        <fullName evidence="1">Uncharacterized protein</fullName>
    </submittedName>
</protein>
<accession>A0A3M7P8Y0</accession>
<proteinExistence type="predicted"/>
<organism evidence="1 2">
    <name type="scientific">Brachionus plicatilis</name>
    <name type="common">Marine rotifer</name>
    <name type="synonym">Brachionus muelleri</name>
    <dbReference type="NCBI Taxonomy" id="10195"/>
    <lineage>
        <taxon>Eukaryota</taxon>
        <taxon>Metazoa</taxon>
        <taxon>Spiralia</taxon>
        <taxon>Gnathifera</taxon>
        <taxon>Rotifera</taxon>
        <taxon>Eurotatoria</taxon>
        <taxon>Monogononta</taxon>
        <taxon>Pseudotrocha</taxon>
        <taxon>Ploima</taxon>
        <taxon>Brachionidae</taxon>
        <taxon>Brachionus</taxon>
    </lineage>
</organism>
<reference evidence="1 2" key="1">
    <citation type="journal article" date="2018" name="Sci. Rep.">
        <title>Genomic signatures of local adaptation to the degree of environmental predictability in rotifers.</title>
        <authorList>
            <person name="Franch-Gras L."/>
            <person name="Hahn C."/>
            <person name="Garcia-Roger E.M."/>
            <person name="Carmona M.J."/>
            <person name="Serra M."/>
            <person name="Gomez A."/>
        </authorList>
    </citation>
    <scope>NUCLEOTIDE SEQUENCE [LARGE SCALE GENOMIC DNA]</scope>
    <source>
        <strain evidence="1">HYR1</strain>
    </source>
</reference>
<dbReference type="AlphaFoldDB" id="A0A3M7P8Y0"/>